<dbReference type="Pfam" id="PF01494">
    <property type="entry name" value="FAD_binding_3"/>
    <property type="match status" value="1"/>
</dbReference>
<dbReference type="RefSeq" id="XP_033668174.1">
    <property type="nucleotide sequence ID" value="XM_033806464.1"/>
</dbReference>
<keyword evidence="2" id="KW-0274">FAD</keyword>
<sequence>MGDYASQHSFRIAIVGGGISGLYCALAIHHHCTKAAVSFKVDVYEQAPEFKEIGAGIGLRPDAAQLIHNVGLGDGLTAIAGGSGDMLYRRFDDGGEIVTVPLSREGSVKLAPCARSELLELLKGGIESRGAATLHTGKACQRVEGLGDSVRIHFTDSTTADADLLIGSDGIHSQVRRQFVSDNATFSGFIAYRGVVPMKSLPQWPLPSYSVAWLAKHRHFLVFSISSNEALNIVAFVTKEESQVVHTKESWTSTCSRGEVFKDFEGFHPSVQDVIKLMPEEVSRWRINDHEPLDRWHYLDGKVVLLGDAAHAMTPHLGAGGSVGIADG</sequence>
<reference evidence="5" key="1">
    <citation type="journal article" date="2020" name="Stud. Mycol.">
        <title>101 Dothideomycetes genomes: a test case for predicting lifestyles and emergence of pathogens.</title>
        <authorList>
            <person name="Haridas S."/>
            <person name="Albert R."/>
            <person name="Binder M."/>
            <person name="Bloem J."/>
            <person name="Labutti K."/>
            <person name="Salamov A."/>
            <person name="Andreopoulos B."/>
            <person name="Baker S."/>
            <person name="Barry K."/>
            <person name="Bills G."/>
            <person name="Bluhm B."/>
            <person name="Cannon C."/>
            <person name="Castanera R."/>
            <person name="Culley D."/>
            <person name="Daum C."/>
            <person name="Ezra D."/>
            <person name="Gonzalez J."/>
            <person name="Henrissat B."/>
            <person name="Kuo A."/>
            <person name="Liang C."/>
            <person name="Lipzen A."/>
            <person name="Lutzoni F."/>
            <person name="Magnuson J."/>
            <person name="Mondo S."/>
            <person name="Nolan M."/>
            <person name="Ohm R."/>
            <person name="Pangilinan J."/>
            <person name="Park H.-J."/>
            <person name="Ramirez L."/>
            <person name="Alfaro M."/>
            <person name="Sun H."/>
            <person name="Tritt A."/>
            <person name="Yoshinaga Y."/>
            <person name="Zwiers L.-H."/>
            <person name="Turgeon B."/>
            <person name="Goodwin S."/>
            <person name="Spatafora J."/>
            <person name="Crous P."/>
            <person name="Grigoriev I."/>
        </authorList>
    </citation>
    <scope>NUCLEOTIDE SEQUENCE</scope>
    <source>
        <strain evidence="5">ATCC 36951</strain>
    </source>
</reference>
<accession>A0A6A6CJF8</accession>
<dbReference type="InterPro" id="IPR036188">
    <property type="entry name" value="FAD/NAD-bd_sf"/>
</dbReference>
<dbReference type="OrthoDB" id="417877at2759"/>
<keyword evidence="6" id="KW-1185">Reference proteome</keyword>
<dbReference type="EMBL" id="ML993594">
    <property type="protein sequence ID" value="KAF2167285.1"/>
    <property type="molecule type" value="Genomic_DNA"/>
</dbReference>
<dbReference type="GO" id="GO:0071949">
    <property type="term" value="F:FAD binding"/>
    <property type="evidence" value="ECO:0007669"/>
    <property type="project" value="InterPro"/>
</dbReference>
<protein>
    <recommendedName>
        <fullName evidence="4">FAD-binding domain-containing protein</fullName>
    </recommendedName>
</protein>
<evidence type="ECO:0000313" key="6">
    <source>
        <dbReference type="Proteomes" id="UP000799537"/>
    </source>
</evidence>
<evidence type="ECO:0000259" key="4">
    <source>
        <dbReference type="Pfam" id="PF01494"/>
    </source>
</evidence>
<gene>
    <name evidence="5" type="ORF">M409DRAFT_22712</name>
</gene>
<dbReference type="InterPro" id="IPR051104">
    <property type="entry name" value="FAD_monoxygenase"/>
</dbReference>
<dbReference type="PANTHER" id="PTHR46720">
    <property type="entry name" value="HYDROXYLASE, PUTATIVE (AFU_ORTHOLOGUE AFUA_3G01460)-RELATED"/>
    <property type="match status" value="1"/>
</dbReference>
<keyword evidence="1" id="KW-0285">Flavoprotein</keyword>
<dbReference type="PANTHER" id="PTHR46720:SF1">
    <property type="entry name" value="HYDROXYLASE, PUTATIVE (AFU_ORTHOLOGUE AFUA_8G06050)-RELATED"/>
    <property type="match status" value="1"/>
</dbReference>
<dbReference type="AlphaFoldDB" id="A0A6A6CJF8"/>
<dbReference type="Gene3D" id="3.50.50.60">
    <property type="entry name" value="FAD/NAD(P)-binding domain"/>
    <property type="match status" value="1"/>
</dbReference>
<dbReference type="GO" id="GO:0044550">
    <property type="term" value="P:secondary metabolite biosynthetic process"/>
    <property type="evidence" value="ECO:0007669"/>
    <property type="project" value="TreeGrafter"/>
</dbReference>
<dbReference type="InterPro" id="IPR002938">
    <property type="entry name" value="FAD-bd"/>
</dbReference>
<dbReference type="SUPFAM" id="SSF51905">
    <property type="entry name" value="FAD/NAD(P)-binding domain"/>
    <property type="match status" value="1"/>
</dbReference>
<dbReference type="Proteomes" id="UP000799537">
    <property type="component" value="Unassembled WGS sequence"/>
</dbReference>
<evidence type="ECO:0000256" key="1">
    <source>
        <dbReference type="ARBA" id="ARBA00022630"/>
    </source>
</evidence>
<name>A0A6A6CJF8_ZASCE</name>
<evidence type="ECO:0000256" key="3">
    <source>
        <dbReference type="ARBA" id="ARBA00023002"/>
    </source>
</evidence>
<keyword evidence="3" id="KW-0560">Oxidoreductase</keyword>
<dbReference type="PRINTS" id="PR00420">
    <property type="entry name" value="RNGMNOXGNASE"/>
</dbReference>
<dbReference type="SUPFAM" id="SSF54373">
    <property type="entry name" value="FAD-linked reductases, C-terminal domain"/>
    <property type="match status" value="1"/>
</dbReference>
<evidence type="ECO:0000313" key="5">
    <source>
        <dbReference type="EMBL" id="KAF2167285.1"/>
    </source>
</evidence>
<dbReference type="GeneID" id="54559736"/>
<proteinExistence type="predicted"/>
<organism evidence="5 6">
    <name type="scientific">Zasmidium cellare ATCC 36951</name>
    <dbReference type="NCBI Taxonomy" id="1080233"/>
    <lineage>
        <taxon>Eukaryota</taxon>
        <taxon>Fungi</taxon>
        <taxon>Dikarya</taxon>
        <taxon>Ascomycota</taxon>
        <taxon>Pezizomycotina</taxon>
        <taxon>Dothideomycetes</taxon>
        <taxon>Dothideomycetidae</taxon>
        <taxon>Mycosphaerellales</taxon>
        <taxon>Mycosphaerellaceae</taxon>
        <taxon>Zasmidium</taxon>
    </lineage>
</organism>
<feature type="domain" description="FAD-binding" evidence="4">
    <location>
        <begin position="12"/>
        <end position="327"/>
    </location>
</feature>
<evidence type="ECO:0000256" key="2">
    <source>
        <dbReference type="ARBA" id="ARBA00022827"/>
    </source>
</evidence>
<dbReference type="GO" id="GO:0016491">
    <property type="term" value="F:oxidoreductase activity"/>
    <property type="evidence" value="ECO:0007669"/>
    <property type="project" value="UniProtKB-KW"/>
</dbReference>